<accession>A0A4C2A784</accession>
<keyword evidence="1" id="KW-0472">Membrane</keyword>
<organism evidence="2 3">
    <name type="scientific">Eumeta variegata</name>
    <name type="common">Bagworm moth</name>
    <name type="synonym">Eumeta japonica</name>
    <dbReference type="NCBI Taxonomy" id="151549"/>
    <lineage>
        <taxon>Eukaryota</taxon>
        <taxon>Metazoa</taxon>
        <taxon>Ecdysozoa</taxon>
        <taxon>Arthropoda</taxon>
        <taxon>Hexapoda</taxon>
        <taxon>Insecta</taxon>
        <taxon>Pterygota</taxon>
        <taxon>Neoptera</taxon>
        <taxon>Endopterygota</taxon>
        <taxon>Lepidoptera</taxon>
        <taxon>Glossata</taxon>
        <taxon>Ditrysia</taxon>
        <taxon>Tineoidea</taxon>
        <taxon>Psychidae</taxon>
        <taxon>Oiketicinae</taxon>
        <taxon>Eumeta</taxon>
    </lineage>
</organism>
<evidence type="ECO:0000313" key="3">
    <source>
        <dbReference type="Proteomes" id="UP000299102"/>
    </source>
</evidence>
<dbReference type="AlphaFoldDB" id="A0A4C2A784"/>
<dbReference type="Proteomes" id="UP000299102">
    <property type="component" value="Unassembled WGS sequence"/>
</dbReference>
<name>A0A4C2A784_EUMVA</name>
<gene>
    <name evidence="2" type="ORF">EVAR_98368_1</name>
</gene>
<reference evidence="2 3" key="1">
    <citation type="journal article" date="2019" name="Commun. Biol.">
        <title>The bagworm genome reveals a unique fibroin gene that provides high tensile strength.</title>
        <authorList>
            <person name="Kono N."/>
            <person name="Nakamura H."/>
            <person name="Ohtoshi R."/>
            <person name="Tomita M."/>
            <person name="Numata K."/>
            <person name="Arakawa K."/>
        </authorList>
    </citation>
    <scope>NUCLEOTIDE SEQUENCE [LARGE SCALE GENOMIC DNA]</scope>
</reference>
<protein>
    <submittedName>
        <fullName evidence="2">Uncharacterized protein</fullName>
    </submittedName>
</protein>
<sequence length="147" mass="16097">MSPYTYFIIHRSAVEVVVKCSGRVLLSALAPTAPRAPLVRFKTIHGTIVRARLYFRVLWSRRGRKSGTAGEETLSSGDRVLDVAAWDLLEDGGAGQGRGLPFVTGGPRIVRLDNLEDCLIGAVVVILPVALGSWIRFPHKTNIYLLD</sequence>
<feature type="transmembrane region" description="Helical" evidence="1">
    <location>
        <begin position="118"/>
        <end position="137"/>
    </location>
</feature>
<comment type="caution">
    <text evidence="2">The sequence shown here is derived from an EMBL/GenBank/DDBJ whole genome shotgun (WGS) entry which is preliminary data.</text>
</comment>
<proteinExistence type="predicted"/>
<keyword evidence="1" id="KW-0812">Transmembrane</keyword>
<keyword evidence="3" id="KW-1185">Reference proteome</keyword>
<keyword evidence="1" id="KW-1133">Transmembrane helix</keyword>
<evidence type="ECO:0000313" key="2">
    <source>
        <dbReference type="EMBL" id="GBP95074.1"/>
    </source>
</evidence>
<dbReference type="EMBL" id="BGZK01002582">
    <property type="protein sequence ID" value="GBP95074.1"/>
    <property type="molecule type" value="Genomic_DNA"/>
</dbReference>
<evidence type="ECO:0000256" key="1">
    <source>
        <dbReference type="SAM" id="Phobius"/>
    </source>
</evidence>